<evidence type="ECO:0000256" key="2">
    <source>
        <dbReference type="PROSITE-ProRule" id="PRU00335"/>
    </source>
</evidence>
<dbReference type="Gene3D" id="1.10.357.10">
    <property type="entry name" value="Tetracycline Repressor, domain 2"/>
    <property type="match status" value="1"/>
</dbReference>
<dbReference type="KEGG" id="kbs:EPA93_00115"/>
<keyword evidence="5" id="KW-1185">Reference proteome</keyword>
<organism evidence="4 5">
    <name type="scientific">Ktedonosporobacter rubrisoli</name>
    <dbReference type="NCBI Taxonomy" id="2509675"/>
    <lineage>
        <taxon>Bacteria</taxon>
        <taxon>Bacillati</taxon>
        <taxon>Chloroflexota</taxon>
        <taxon>Ktedonobacteria</taxon>
        <taxon>Ktedonobacterales</taxon>
        <taxon>Ktedonosporobacteraceae</taxon>
        <taxon>Ktedonosporobacter</taxon>
    </lineage>
</organism>
<dbReference type="AlphaFoldDB" id="A0A4V0YXZ9"/>
<feature type="DNA-binding region" description="H-T-H motif" evidence="2">
    <location>
        <begin position="70"/>
        <end position="89"/>
    </location>
</feature>
<accession>A0A4V0YXZ9</accession>
<feature type="domain" description="HTH tetR-type" evidence="3">
    <location>
        <begin position="47"/>
        <end position="107"/>
    </location>
</feature>
<dbReference type="InterPro" id="IPR050624">
    <property type="entry name" value="HTH-type_Tx_Regulator"/>
</dbReference>
<protein>
    <submittedName>
        <fullName evidence="4">TetR/AcrR family transcriptional regulator</fullName>
    </submittedName>
</protein>
<dbReference type="SUPFAM" id="SSF46689">
    <property type="entry name" value="Homeodomain-like"/>
    <property type="match status" value="1"/>
</dbReference>
<dbReference type="EMBL" id="CP035758">
    <property type="protein sequence ID" value="QBD74481.1"/>
    <property type="molecule type" value="Genomic_DNA"/>
</dbReference>
<evidence type="ECO:0000256" key="1">
    <source>
        <dbReference type="ARBA" id="ARBA00023125"/>
    </source>
</evidence>
<proteinExistence type="predicted"/>
<dbReference type="RefSeq" id="WP_129885080.1">
    <property type="nucleotide sequence ID" value="NZ_CP035758.1"/>
</dbReference>
<name>A0A4V0YXZ9_KTERU</name>
<dbReference type="GO" id="GO:0003677">
    <property type="term" value="F:DNA binding"/>
    <property type="evidence" value="ECO:0007669"/>
    <property type="project" value="UniProtKB-UniRule"/>
</dbReference>
<dbReference type="OrthoDB" id="9812484at2"/>
<dbReference type="PROSITE" id="PS50977">
    <property type="entry name" value="HTH_TETR_2"/>
    <property type="match status" value="1"/>
</dbReference>
<reference evidence="4 5" key="1">
    <citation type="submission" date="2019-01" db="EMBL/GenBank/DDBJ databases">
        <title>Ktedonosporobacter rubrisoli SCAWS-G2.</title>
        <authorList>
            <person name="Huang Y."/>
            <person name="Yan B."/>
        </authorList>
    </citation>
    <scope>NUCLEOTIDE SEQUENCE [LARGE SCALE GENOMIC DNA]</scope>
    <source>
        <strain evidence="4 5">SCAWS-G2</strain>
    </source>
</reference>
<keyword evidence="1 2" id="KW-0238">DNA-binding</keyword>
<evidence type="ECO:0000313" key="4">
    <source>
        <dbReference type="EMBL" id="QBD74481.1"/>
    </source>
</evidence>
<dbReference type="InterPro" id="IPR009057">
    <property type="entry name" value="Homeodomain-like_sf"/>
</dbReference>
<dbReference type="Proteomes" id="UP000290365">
    <property type="component" value="Chromosome"/>
</dbReference>
<evidence type="ECO:0000259" key="3">
    <source>
        <dbReference type="PROSITE" id="PS50977"/>
    </source>
</evidence>
<sequence>MGFRSLLCLKLKVFTIEFCQFLCYYAYMSQKDAQHFTEQGRVARRRARVRSALLAAARQILTTKGNREATISEIVQLADIATGTFYLHFRDKDELFIALIGEELEGAYTHLQTITADQPPGPAFSLAVRTVLTGAYQRLDLFMLGCAESSFAHALMHSIQAKLTELFVPMLREMTIDMQANDEDCELQAHLIVGMLVQAISWWFEHREPEPTVMAERLLCLLRQDILNAVNDDKVDNPATQ</sequence>
<dbReference type="Pfam" id="PF00440">
    <property type="entry name" value="TetR_N"/>
    <property type="match status" value="1"/>
</dbReference>
<dbReference type="PANTHER" id="PTHR43479">
    <property type="entry name" value="ACREF/ENVCD OPERON REPRESSOR-RELATED"/>
    <property type="match status" value="1"/>
</dbReference>
<gene>
    <name evidence="4" type="ORF">EPA93_00115</name>
</gene>
<dbReference type="PRINTS" id="PR00455">
    <property type="entry name" value="HTHTETR"/>
</dbReference>
<evidence type="ECO:0000313" key="5">
    <source>
        <dbReference type="Proteomes" id="UP000290365"/>
    </source>
</evidence>
<dbReference type="InterPro" id="IPR001647">
    <property type="entry name" value="HTH_TetR"/>
</dbReference>
<dbReference type="PANTHER" id="PTHR43479:SF11">
    <property type="entry name" value="ACREF_ENVCD OPERON REPRESSOR-RELATED"/>
    <property type="match status" value="1"/>
</dbReference>